<sequence length="227" mass="25819">MATKTFIVLVLAAFAVTIISAQIAPECKLTQDEIRNDIMECVAHEPALLLQVIGHMQKPESMETTKFICQNQKDIVDLILCLENKFASCYPSARDLIMQYVPNQDRWSDALSFMCEHKNDLIETNCMDQRQTQEFMHCYLGKLTNTMQAVRENQDMQAAVCSVVHLEEQCFKTYHGACSQTQVGLFIQILDKLIPYCSEVKIVNKDQVNGNPLKFEPQGGARYEVRG</sequence>
<evidence type="ECO:0000313" key="2">
    <source>
        <dbReference type="EMBL" id="CEK74456.1"/>
    </source>
</evidence>
<organism evidence="3">
    <name type="scientific">Arion vulgaris</name>
    <dbReference type="NCBI Taxonomy" id="1028688"/>
    <lineage>
        <taxon>Eukaryota</taxon>
        <taxon>Metazoa</taxon>
        <taxon>Spiralia</taxon>
        <taxon>Lophotrochozoa</taxon>
        <taxon>Mollusca</taxon>
        <taxon>Gastropoda</taxon>
        <taxon>Heterobranchia</taxon>
        <taxon>Euthyneura</taxon>
        <taxon>Panpulmonata</taxon>
        <taxon>Eupulmonata</taxon>
        <taxon>Stylommatophora</taxon>
        <taxon>Helicina</taxon>
        <taxon>Arionoidea</taxon>
        <taxon>Arionidae</taxon>
        <taxon>Arion</taxon>
    </lineage>
</organism>
<dbReference type="EMBL" id="HACG01027594">
    <property type="protein sequence ID" value="CEK74459.1"/>
    <property type="molecule type" value="Transcribed_RNA"/>
</dbReference>
<evidence type="ECO:0008006" key="6">
    <source>
        <dbReference type="Google" id="ProtNLM"/>
    </source>
</evidence>
<name>A0A0B7A1K9_9EUPU</name>
<dbReference type="EMBL" id="HACG01027592">
    <property type="protein sequence ID" value="CEK74457.1"/>
    <property type="molecule type" value="Transcribed_RNA"/>
</dbReference>
<protein>
    <recommendedName>
        <fullName evidence="6">Secreted protein</fullName>
    </recommendedName>
</protein>
<accession>A0A0B7A1K9</accession>
<evidence type="ECO:0000313" key="5">
    <source>
        <dbReference type="EMBL" id="CEK74459.1"/>
    </source>
</evidence>
<proteinExistence type="predicted"/>
<keyword evidence="1" id="KW-0732">Signal</keyword>
<feature type="signal peptide" evidence="1">
    <location>
        <begin position="1"/>
        <end position="21"/>
    </location>
</feature>
<evidence type="ECO:0000313" key="3">
    <source>
        <dbReference type="EMBL" id="CEK74457.1"/>
    </source>
</evidence>
<evidence type="ECO:0000256" key="1">
    <source>
        <dbReference type="SAM" id="SignalP"/>
    </source>
</evidence>
<dbReference type="EMBL" id="HACG01027593">
    <property type="protein sequence ID" value="CEK74458.1"/>
    <property type="molecule type" value="Transcribed_RNA"/>
</dbReference>
<evidence type="ECO:0000313" key="4">
    <source>
        <dbReference type="EMBL" id="CEK74458.1"/>
    </source>
</evidence>
<reference evidence="3" key="1">
    <citation type="submission" date="2014-12" db="EMBL/GenBank/DDBJ databases">
        <title>Insight into the proteome of Arion vulgaris.</title>
        <authorList>
            <person name="Aradska J."/>
            <person name="Bulat T."/>
            <person name="Smidak R."/>
            <person name="Sarate P."/>
            <person name="Gangsoo J."/>
            <person name="Sialana F."/>
            <person name="Bilban M."/>
            <person name="Lubec G."/>
        </authorList>
    </citation>
    <scope>NUCLEOTIDE SEQUENCE</scope>
    <source>
        <tissue evidence="3">Skin</tissue>
    </source>
</reference>
<dbReference type="EMBL" id="HACG01027591">
    <property type="protein sequence ID" value="CEK74456.1"/>
    <property type="molecule type" value="Transcribed_RNA"/>
</dbReference>
<dbReference type="AlphaFoldDB" id="A0A0B7A1K9"/>
<feature type="chain" id="PRO_5007391380" description="Secreted protein" evidence="1">
    <location>
        <begin position="22"/>
        <end position="227"/>
    </location>
</feature>
<gene>
    <name evidence="3" type="primary">ORF91157</name>
    <name evidence="2" type="synonym">ORF91153</name>
    <name evidence="4" type="synonym">ORF91160</name>
    <name evidence="5" type="synonym">ORF91163</name>
</gene>